<dbReference type="AlphaFoldDB" id="A0AAV6WZE2"/>
<protein>
    <submittedName>
        <fullName evidence="2">Uncharacterized protein</fullName>
    </submittedName>
</protein>
<evidence type="ECO:0000313" key="2">
    <source>
        <dbReference type="EMBL" id="KAG8375861.1"/>
    </source>
</evidence>
<organism evidence="2 3">
    <name type="scientific">Buddleja alternifolia</name>
    <dbReference type="NCBI Taxonomy" id="168488"/>
    <lineage>
        <taxon>Eukaryota</taxon>
        <taxon>Viridiplantae</taxon>
        <taxon>Streptophyta</taxon>
        <taxon>Embryophyta</taxon>
        <taxon>Tracheophyta</taxon>
        <taxon>Spermatophyta</taxon>
        <taxon>Magnoliopsida</taxon>
        <taxon>eudicotyledons</taxon>
        <taxon>Gunneridae</taxon>
        <taxon>Pentapetalae</taxon>
        <taxon>asterids</taxon>
        <taxon>lamiids</taxon>
        <taxon>Lamiales</taxon>
        <taxon>Scrophulariaceae</taxon>
        <taxon>Buddlejeae</taxon>
        <taxon>Buddleja</taxon>
    </lineage>
</organism>
<name>A0AAV6WZE2_9LAMI</name>
<evidence type="ECO:0000313" key="3">
    <source>
        <dbReference type="Proteomes" id="UP000826271"/>
    </source>
</evidence>
<sequence length="262" mass="30599">MLMQLLSQGTEPCRINKFCMSRAPNGKPPVNQDTANLITQMRESISCVPEAERTRELEETIWIEFMGTDGHGRVRCEGQEVKPSQYRQTLSSYDIMMKKIREEVTQEGIREENEQMKVEREQMRNEILEMREERERMKGLMEQMAKKMTQTFLSHLARTEHLAHREHLAHLVLVQGLVHWARDWFIGPGTGSLTNVLVTAGATVLAIEKDPYMAAVVWERFAGLDHVKGWYYPVFTSWFKDGALQFFGTRRHHDMWLMARQN</sequence>
<keyword evidence="1" id="KW-0175">Coiled coil</keyword>
<reference evidence="2" key="1">
    <citation type="submission" date="2019-10" db="EMBL/GenBank/DDBJ databases">
        <authorList>
            <person name="Zhang R."/>
            <person name="Pan Y."/>
            <person name="Wang J."/>
            <person name="Ma R."/>
            <person name="Yu S."/>
        </authorList>
    </citation>
    <scope>NUCLEOTIDE SEQUENCE</scope>
    <source>
        <strain evidence="2">LA-IB0</strain>
        <tissue evidence="2">Leaf</tissue>
    </source>
</reference>
<accession>A0AAV6WZE2</accession>
<gene>
    <name evidence="2" type="ORF">BUALT_Bualt09G0003100</name>
</gene>
<dbReference type="EMBL" id="WHWC01000009">
    <property type="protein sequence ID" value="KAG8375861.1"/>
    <property type="molecule type" value="Genomic_DNA"/>
</dbReference>
<dbReference type="InterPro" id="IPR029063">
    <property type="entry name" value="SAM-dependent_MTases_sf"/>
</dbReference>
<comment type="caution">
    <text evidence="2">The sequence shown here is derived from an EMBL/GenBank/DDBJ whole genome shotgun (WGS) entry which is preliminary data.</text>
</comment>
<dbReference type="Gene3D" id="3.40.50.150">
    <property type="entry name" value="Vaccinia Virus protein VP39"/>
    <property type="match status" value="1"/>
</dbReference>
<proteinExistence type="predicted"/>
<keyword evidence="3" id="KW-1185">Reference proteome</keyword>
<evidence type="ECO:0000256" key="1">
    <source>
        <dbReference type="SAM" id="Coils"/>
    </source>
</evidence>
<dbReference type="Proteomes" id="UP000826271">
    <property type="component" value="Unassembled WGS sequence"/>
</dbReference>
<dbReference type="SUPFAM" id="SSF53335">
    <property type="entry name" value="S-adenosyl-L-methionine-dependent methyltransferases"/>
    <property type="match status" value="1"/>
</dbReference>
<feature type="coiled-coil region" evidence="1">
    <location>
        <begin position="106"/>
        <end position="150"/>
    </location>
</feature>